<dbReference type="EMBL" id="JADQDF010000001">
    <property type="protein sequence ID" value="MBW0127717.1"/>
    <property type="molecule type" value="Genomic_DNA"/>
</dbReference>
<evidence type="ECO:0000259" key="3">
    <source>
        <dbReference type="Pfam" id="PF13439"/>
    </source>
</evidence>
<keyword evidence="1" id="KW-0328">Glycosyltransferase</keyword>
<sequence>MSASRVAIAHDYLTQFGGAERVVATWSRLFPEAPIYTMAYAPHHTFPEFRGRAVVLPPFGGNRVFAGSVASFLPVLPLVASSIRVSGPVDWVLASTSGFAHGFRAEVPIVAYCHSPARWLYETGDYSAQIGALRRGSLRMMSGYLRRADRTAASRVTRYIANSIVTRERIWRAYGIEAPVVHPPVAMPAAGREGGSGFALPDVFALCVARRRGYKNLAFAADAARRAGIPLVVVGAGTEEIGSSWPGVHGLGRVSDEQLASLYAEASVLLAVAHEDFGLTPVEAAQAGTPTVAIDRGGYRETVLHGVNGLLVPETGADVADAVRQVVRHDWDHATVRLTAERFAPARHRRALLLAAGEVTGIPLQQPVVPRSIPVPRSPVPWTLDPDVRTPNPA</sequence>
<comment type="caution">
    <text evidence="4">The sequence shown here is derived from an EMBL/GenBank/DDBJ whole genome shotgun (WGS) entry which is preliminary data.</text>
</comment>
<evidence type="ECO:0000313" key="5">
    <source>
        <dbReference type="Proteomes" id="UP000694300"/>
    </source>
</evidence>
<organism evidence="4 5">
    <name type="scientific">Pseudonocardia oceani</name>
    <dbReference type="NCBI Taxonomy" id="2792013"/>
    <lineage>
        <taxon>Bacteria</taxon>
        <taxon>Bacillati</taxon>
        <taxon>Actinomycetota</taxon>
        <taxon>Actinomycetes</taxon>
        <taxon>Pseudonocardiales</taxon>
        <taxon>Pseudonocardiaceae</taxon>
        <taxon>Pseudonocardia</taxon>
    </lineage>
</organism>
<accession>A0ABS6U667</accession>
<keyword evidence="2" id="KW-0808">Transferase</keyword>
<name>A0ABS6U667_9PSEU</name>
<dbReference type="Pfam" id="PF13692">
    <property type="entry name" value="Glyco_trans_1_4"/>
    <property type="match status" value="1"/>
</dbReference>
<evidence type="ECO:0000313" key="4">
    <source>
        <dbReference type="EMBL" id="MBW0127717.1"/>
    </source>
</evidence>
<dbReference type="Pfam" id="PF13439">
    <property type="entry name" value="Glyco_transf_4"/>
    <property type="match status" value="1"/>
</dbReference>
<evidence type="ECO:0000256" key="2">
    <source>
        <dbReference type="ARBA" id="ARBA00022679"/>
    </source>
</evidence>
<dbReference type="PANTHER" id="PTHR45947:SF3">
    <property type="entry name" value="SULFOQUINOVOSYL TRANSFERASE SQD2"/>
    <property type="match status" value="1"/>
</dbReference>
<dbReference type="InterPro" id="IPR028098">
    <property type="entry name" value="Glyco_trans_4-like_N"/>
</dbReference>
<dbReference type="Proteomes" id="UP000694300">
    <property type="component" value="Unassembled WGS sequence"/>
</dbReference>
<dbReference type="RefSeq" id="WP_218590158.1">
    <property type="nucleotide sequence ID" value="NZ_JADQDE010000025.1"/>
</dbReference>
<protein>
    <submittedName>
        <fullName evidence="4">Glycosyltransferase</fullName>
    </submittedName>
</protein>
<dbReference type="PANTHER" id="PTHR45947">
    <property type="entry name" value="SULFOQUINOVOSYL TRANSFERASE SQD2"/>
    <property type="match status" value="1"/>
</dbReference>
<evidence type="ECO:0000256" key="1">
    <source>
        <dbReference type="ARBA" id="ARBA00022676"/>
    </source>
</evidence>
<reference evidence="4 5" key="1">
    <citation type="submission" date="2020-11" db="EMBL/GenBank/DDBJ databases">
        <title>Pseudonocardia abyssalis sp. nov. and Pseudonocardia oceani sp. nov., description and phylogenomic analysis of two novel actinomycetes isolated from the deep Southern Ocean.</title>
        <authorList>
            <person name="Parra J."/>
        </authorList>
    </citation>
    <scope>NUCLEOTIDE SEQUENCE [LARGE SCALE GENOMIC DNA]</scope>
    <source>
        <strain evidence="5">KRD185</strain>
    </source>
</reference>
<proteinExistence type="predicted"/>
<keyword evidence="5" id="KW-1185">Reference proteome</keyword>
<gene>
    <name evidence="4" type="ORF">I4I82_08465</name>
</gene>
<feature type="domain" description="Glycosyltransferase subfamily 4-like N-terminal" evidence="3">
    <location>
        <begin position="16"/>
        <end position="183"/>
    </location>
</feature>
<dbReference type="InterPro" id="IPR050194">
    <property type="entry name" value="Glycosyltransferase_grp1"/>
</dbReference>